<dbReference type="eggNOG" id="ENOG502S6HJ">
    <property type="taxonomic scope" value="Eukaryota"/>
</dbReference>
<protein>
    <submittedName>
        <fullName evidence="2 3">Uncharacterized protein</fullName>
    </submittedName>
</protein>
<accession>G7J2K7</accession>
<feature type="compositionally biased region" description="Polar residues" evidence="1">
    <location>
        <begin position="425"/>
        <end position="438"/>
    </location>
</feature>
<dbReference type="HOGENOM" id="CLU_276002_0_0_1"/>
<organism evidence="2 4">
    <name type="scientific">Medicago truncatula</name>
    <name type="common">Barrel medic</name>
    <name type="synonym">Medicago tribuloides</name>
    <dbReference type="NCBI Taxonomy" id="3880"/>
    <lineage>
        <taxon>Eukaryota</taxon>
        <taxon>Viridiplantae</taxon>
        <taxon>Streptophyta</taxon>
        <taxon>Embryophyta</taxon>
        <taxon>Tracheophyta</taxon>
        <taxon>Spermatophyta</taxon>
        <taxon>Magnoliopsida</taxon>
        <taxon>eudicotyledons</taxon>
        <taxon>Gunneridae</taxon>
        <taxon>Pentapetalae</taxon>
        <taxon>rosids</taxon>
        <taxon>fabids</taxon>
        <taxon>Fabales</taxon>
        <taxon>Fabaceae</taxon>
        <taxon>Papilionoideae</taxon>
        <taxon>50 kb inversion clade</taxon>
        <taxon>NPAAA clade</taxon>
        <taxon>Hologalegina</taxon>
        <taxon>IRL clade</taxon>
        <taxon>Trifolieae</taxon>
        <taxon>Medicago</taxon>
    </lineage>
</organism>
<feature type="compositionally biased region" description="Polar residues" evidence="1">
    <location>
        <begin position="540"/>
        <end position="554"/>
    </location>
</feature>
<feature type="compositionally biased region" description="Basic and acidic residues" evidence="1">
    <location>
        <begin position="827"/>
        <end position="843"/>
    </location>
</feature>
<feature type="compositionally biased region" description="Low complexity" evidence="1">
    <location>
        <begin position="1001"/>
        <end position="1010"/>
    </location>
</feature>
<feature type="compositionally biased region" description="Basic and acidic residues" evidence="1">
    <location>
        <begin position="706"/>
        <end position="739"/>
    </location>
</feature>
<feature type="compositionally biased region" description="Acidic residues" evidence="1">
    <location>
        <begin position="1178"/>
        <end position="1188"/>
    </location>
</feature>
<feature type="compositionally biased region" description="Basic residues" evidence="1">
    <location>
        <begin position="389"/>
        <end position="399"/>
    </location>
</feature>
<feature type="compositionally biased region" description="Basic and acidic residues" evidence="1">
    <location>
        <begin position="367"/>
        <end position="378"/>
    </location>
</feature>
<proteinExistence type="predicted"/>
<reference evidence="2 4" key="2">
    <citation type="journal article" date="2014" name="BMC Genomics">
        <title>An improved genome release (version Mt4.0) for the model legume Medicago truncatula.</title>
        <authorList>
            <person name="Tang H."/>
            <person name="Krishnakumar V."/>
            <person name="Bidwell S."/>
            <person name="Rosen B."/>
            <person name="Chan A."/>
            <person name="Zhou S."/>
            <person name="Gentzbittel L."/>
            <person name="Childs K.L."/>
            <person name="Yandell M."/>
            <person name="Gundlach H."/>
            <person name="Mayer K.F."/>
            <person name="Schwartz D.C."/>
            <person name="Town C.D."/>
        </authorList>
    </citation>
    <scope>GENOME REANNOTATION</scope>
    <source>
        <strain evidence="3 4">cv. Jemalong A17</strain>
    </source>
</reference>
<dbReference type="AlphaFoldDB" id="G7J2K7"/>
<feature type="compositionally biased region" description="Basic and acidic residues" evidence="1">
    <location>
        <begin position="808"/>
        <end position="820"/>
    </location>
</feature>
<dbReference type="ExpressionAtlas" id="G7J2K7">
    <property type="expression patterns" value="differential"/>
</dbReference>
<dbReference type="OrthoDB" id="1093005at2759"/>
<feature type="region of interest" description="Disordered" evidence="1">
    <location>
        <begin position="808"/>
        <end position="861"/>
    </location>
</feature>
<dbReference type="EnsemblPlants" id="AES72114">
    <property type="protein sequence ID" value="AES72114"/>
    <property type="gene ID" value="MTR_3g086220"/>
</dbReference>
<dbReference type="KEGG" id="mtr:11422175"/>
<feature type="region of interest" description="Disordered" evidence="1">
    <location>
        <begin position="581"/>
        <end position="639"/>
    </location>
</feature>
<reference evidence="3" key="3">
    <citation type="submission" date="2015-04" db="UniProtKB">
        <authorList>
            <consortium name="EnsemblPlants"/>
        </authorList>
    </citation>
    <scope>IDENTIFICATION</scope>
    <source>
        <strain evidence="3">cv. Jemalong A17</strain>
    </source>
</reference>
<feature type="region of interest" description="Disordered" evidence="1">
    <location>
        <begin position="473"/>
        <end position="558"/>
    </location>
</feature>
<keyword evidence="4" id="KW-1185">Reference proteome</keyword>
<dbReference type="EMBL" id="CM001219">
    <property type="protein sequence ID" value="AES72114.1"/>
    <property type="molecule type" value="Genomic_DNA"/>
</dbReference>
<feature type="region of interest" description="Disordered" evidence="1">
    <location>
        <begin position="664"/>
        <end position="743"/>
    </location>
</feature>
<evidence type="ECO:0000313" key="3">
    <source>
        <dbReference type="EnsemblPlants" id="AES72114"/>
    </source>
</evidence>
<reference evidence="2 4" key="1">
    <citation type="journal article" date="2011" name="Nature">
        <title>The Medicago genome provides insight into the evolution of rhizobial symbioses.</title>
        <authorList>
            <person name="Young N.D."/>
            <person name="Debelle F."/>
            <person name="Oldroyd G.E."/>
            <person name="Geurts R."/>
            <person name="Cannon S.B."/>
            <person name="Udvardi M.K."/>
            <person name="Benedito V.A."/>
            <person name="Mayer K.F."/>
            <person name="Gouzy J."/>
            <person name="Schoof H."/>
            <person name="Van de Peer Y."/>
            <person name="Proost S."/>
            <person name="Cook D.R."/>
            <person name="Meyers B.C."/>
            <person name="Spannagl M."/>
            <person name="Cheung F."/>
            <person name="De Mita S."/>
            <person name="Krishnakumar V."/>
            <person name="Gundlach H."/>
            <person name="Zhou S."/>
            <person name="Mudge J."/>
            <person name="Bharti A.K."/>
            <person name="Murray J.D."/>
            <person name="Naoumkina M.A."/>
            <person name="Rosen B."/>
            <person name="Silverstein K.A."/>
            <person name="Tang H."/>
            <person name="Rombauts S."/>
            <person name="Zhao P.X."/>
            <person name="Zhou P."/>
            <person name="Barbe V."/>
            <person name="Bardou P."/>
            <person name="Bechner M."/>
            <person name="Bellec A."/>
            <person name="Berger A."/>
            <person name="Berges H."/>
            <person name="Bidwell S."/>
            <person name="Bisseling T."/>
            <person name="Choisne N."/>
            <person name="Couloux A."/>
            <person name="Denny R."/>
            <person name="Deshpande S."/>
            <person name="Dai X."/>
            <person name="Doyle J.J."/>
            <person name="Dudez A.M."/>
            <person name="Farmer A.D."/>
            <person name="Fouteau S."/>
            <person name="Franken C."/>
            <person name="Gibelin C."/>
            <person name="Gish J."/>
            <person name="Goldstein S."/>
            <person name="Gonzalez A.J."/>
            <person name="Green P.J."/>
            <person name="Hallab A."/>
            <person name="Hartog M."/>
            <person name="Hua A."/>
            <person name="Humphray S.J."/>
            <person name="Jeong D.H."/>
            <person name="Jing Y."/>
            <person name="Jocker A."/>
            <person name="Kenton S.M."/>
            <person name="Kim D.J."/>
            <person name="Klee K."/>
            <person name="Lai H."/>
            <person name="Lang C."/>
            <person name="Lin S."/>
            <person name="Macmil S.L."/>
            <person name="Magdelenat G."/>
            <person name="Matthews L."/>
            <person name="McCorrison J."/>
            <person name="Monaghan E.L."/>
            <person name="Mun J.H."/>
            <person name="Najar F.Z."/>
            <person name="Nicholson C."/>
            <person name="Noirot C."/>
            <person name="O'Bleness M."/>
            <person name="Paule C.R."/>
            <person name="Poulain J."/>
            <person name="Prion F."/>
            <person name="Qin B."/>
            <person name="Qu C."/>
            <person name="Retzel E.F."/>
            <person name="Riddle C."/>
            <person name="Sallet E."/>
            <person name="Samain S."/>
            <person name="Samson N."/>
            <person name="Sanders I."/>
            <person name="Saurat O."/>
            <person name="Scarpelli C."/>
            <person name="Schiex T."/>
            <person name="Segurens B."/>
            <person name="Severin A.J."/>
            <person name="Sherrier D.J."/>
            <person name="Shi R."/>
            <person name="Sims S."/>
            <person name="Singer S.R."/>
            <person name="Sinharoy S."/>
            <person name="Sterck L."/>
            <person name="Viollet A."/>
            <person name="Wang B.B."/>
            <person name="Wang K."/>
            <person name="Wang M."/>
            <person name="Wang X."/>
            <person name="Warfsmann J."/>
            <person name="Weissenbach J."/>
            <person name="White D.D."/>
            <person name="White J.D."/>
            <person name="Wiley G.B."/>
            <person name="Wincker P."/>
            <person name="Xing Y."/>
            <person name="Yang L."/>
            <person name="Yao Z."/>
            <person name="Ying F."/>
            <person name="Zhai J."/>
            <person name="Zhou L."/>
            <person name="Zuber A."/>
            <person name="Denarie J."/>
            <person name="Dixon R.A."/>
            <person name="May G.D."/>
            <person name="Schwartz D.C."/>
            <person name="Rogers J."/>
            <person name="Quetier F."/>
            <person name="Town C.D."/>
            <person name="Roe B.A."/>
        </authorList>
    </citation>
    <scope>NUCLEOTIDE SEQUENCE [LARGE SCALE GENOMIC DNA]</scope>
    <source>
        <strain evidence="2">A17</strain>
        <strain evidence="3 4">cv. Jemalong A17</strain>
    </source>
</reference>
<feature type="compositionally biased region" description="Basic and acidic residues" evidence="1">
    <location>
        <begin position="1013"/>
        <end position="1030"/>
    </location>
</feature>
<dbReference type="Proteomes" id="UP000002051">
    <property type="component" value="Chromosome 3"/>
</dbReference>
<feature type="compositionally biased region" description="Basic and acidic residues" evidence="1">
    <location>
        <begin position="249"/>
        <end position="272"/>
    </location>
</feature>
<feature type="region of interest" description="Disordered" evidence="1">
    <location>
        <begin position="915"/>
        <end position="1188"/>
    </location>
</feature>
<dbReference type="OMA" id="NRTVCEE"/>
<feature type="compositionally biased region" description="Low complexity" evidence="1">
    <location>
        <begin position="672"/>
        <end position="682"/>
    </location>
</feature>
<feature type="compositionally biased region" description="Basic and acidic residues" evidence="1">
    <location>
        <begin position="480"/>
        <end position="489"/>
    </location>
</feature>
<evidence type="ECO:0000313" key="2">
    <source>
        <dbReference type="EMBL" id="AES72114.1"/>
    </source>
</evidence>
<feature type="region of interest" description="Disordered" evidence="1">
    <location>
        <begin position="363"/>
        <end position="452"/>
    </location>
</feature>
<feature type="region of interest" description="Disordered" evidence="1">
    <location>
        <begin position="189"/>
        <end position="342"/>
    </location>
</feature>
<dbReference type="PaxDb" id="3880-AES72114"/>
<feature type="compositionally biased region" description="Polar residues" evidence="1">
    <location>
        <begin position="762"/>
        <end position="775"/>
    </location>
</feature>
<gene>
    <name evidence="3" type="primary">11422175</name>
    <name evidence="2" type="ordered locus">MTR_3g086220</name>
</gene>
<name>G7J2K7_MEDTR</name>
<sequence>MATPISDSGTVVFIDTNLDTHLALTVSDHDTVSDLKKLIVSEHASCFPKIGQIQIHGIKVKRNGHFYHLSDSMVVRSAFIGVNKSWFLSVDVSALEDSRPNEKLLPHGSLRQVESIGIVNNALVGSGGDNNGIILPCNSQFQLLENKKDKREGVRVVSPCVSEHTAKDGVANLENGVKLLGDDDTAIPLLGSNSKTDDRRHLNNEVPSLPMECEVDGLDKGNKDDGNVGVEESLMSVQSGKRKRQSKRKREDTAGGDNSKKETPSDRLRVKNLEMVPSLNIECEVDGPGGGNKDDRNVCEEPPSISVPSAKRRKKSPKKKEATVVGDRSKEGIPSDHPCVSEHTEKEAVKNLEVVQTLHIECEVDGSSERNKDDHNVCEEVPLISVPSAKRKSKSKKNKKDTVGGDNSKDNVAAVDNPVDCPSEKASSFNNFPVPQSRNKQDDKEVPFDLPLVSHNTEKEAVRNLEMVQNSHIECEVDDGSNKGTKDDSIVCEEGTSNPTPSAKKKKSKSKKKKEDTVGGDISKDNIVSVDNPLGCPSERASSFNNFQVSQSKNTTDEKEEILFDHACVPEYTEKAVTNLEMVPNSHTQSEVDGSDKGIKGDSMVCEKGTSKSVQSAKKKHKSVRKKEDTVQDDTNDASVAVPVQKRIVVLAVSAENADKEVTKVLKENNESNDNNTVNDVNAVTMKEASELKSPLKKKPKKRKRSPTDSKETLKGDTTSQKDEAQMADGAHEERKESEDIIINKTNLDKMEIGAVAYKESIQSTTKETGNNNEQGDIEMEVQPSDVNEPKDLLEDNENVLGSHCHESEVGQIEGAREGEVSPQNDDVNRMKEPVKPAKEQKGVKKGKNKGGGHTLRVDTGLVDASHSEAVVAKSLKETICDPLENAATQGSLLNQTEEEGMVLLQEEIPVLSVTDKGGDFSADNADSLEQTKTKSNDENVDELVSKRLKKKPNNKQSSTSKSTSDMLTNGHAFDSKKERDVHRIDKAPNAHKTRQVTNFSSPSNSAMSSVVENRKSRDNASGKSMDLEKQRKHIPISNAKLEGYNKMVQNKARKASGNNVMEVVSKSQQKKSLLEGATIFKDDSSSSSDDEGQEKVDNSDASTRTPSDNSHANYLDGYDSPGVDSRQNGSYDGERLENDERSPFKAGLSGTTKMSIDDVVRRSTRYKQARMTASQLDDTEVPESEGL</sequence>
<feature type="compositionally biased region" description="Low complexity" evidence="1">
    <location>
        <begin position="955"/>
        <end position="965"/>
    </location>
</feature>
<feature type="compositionally biased region" description="Basic and acidic residues" evidence="1">
    <location>
        <begin position="319"/>
        <end position="342"/>
    </location>
</feature>
<feature type="compositionally biased region" description="Basic residues" evidence="1">
    <location>
        <begin position="695"/>
        <end position="705"/>
    </location>
</feature>
<evidence type="ECO:0000313" key="4">
    <source>
        <dbReference type="Proteomes" id="UP000002051"/>
    </source>
</evidence>
<feature type="compositionally biased region" description="Basic residues" evidence="1">
    <location>
        <begin position="503"/>
        <end position="512"/>
    </location>
</feature>
<evidence type="ECO:0000256" key="1">
    <source>
        <dbReference type="SAM" id="MobiDB-lite"/>
    </source>
</evidence>
<feature type="compositionally biased region" description="Basic and acidic residues" evidence="1">
    <location>
        <begin position="1133"/>
        <end position="1144"/>
    </location>
</feature>
<feature type="compositionally biased region" description="Basic and acidic residues" evidence="1">
    <location>
        <begin position="974"/>
        <end position="989"/>
    </location>
</feature>
<feature type="compositionally biased region" description="Basic and acidic residues" evidence="1">
    <location>
        <begin position="400"/>
        <end position="409"/>
    </location>
</feature>
<feature type="region of interest" description="Disordered" evidence="1">
    <location>
        <begin position="762"/>
        <end position="792"/>
    </location>
</feature>
<feature type="compositionally biased region" description="Polar residues" evidence="1">
    <location>
        <begin position="1100"/>
        <end position="1113"/>
    </location>
</feature>
<feature type="compositionally biased region" description="Basic and acidic residues" evidence="1">
    <location>
        <begin position="217"/>
        <end position="226"/>
    </location>
</feature>